<comment type="catalytic activity">
    <reaction evidence="1">
        <text>ATP + protein L-histidine = ADP + protein N-phospho-L-histidine.</text>
        <dbReference type="EC" id="2.7.13.3"/>
    </reaction>
</comment>
<dbReference type="Proteomes" id="UP001596222">
    <property type="component" value="Unassembled WGS sequence"/>
</dbReference>
<keyword evidence="8" id="KW-0902">Two-component regulatory system</keyword>
<keyword evidence="5" id="KW-0547">Nucleotide-binding</keyword>
<dbReference type="RefSeq" id="WP_382038678.1">
    <property type="nucleotide sequence ID" value="NZ_JBHSKJ010000004.1"/>
</dbReference>
<dbReference type="InterPro" id="IPR036890">
    <property type="entry name" value="HATPase_C_sf"/>
</dbReference>
<evidence type="ECO:0000313" key="13">
    <source>
        <dbReference type="EMBL" id="MFC5144677.1"/>
    </source>
</evidence>
<dbReference type="GO" id="GO:0016301">
    <property type="term" value="F:kinase activity"/>
    <property type="evidence" value="ECO:0007669"/>
    <property type="project" value="UniProtKB-KW"/>
</dbReference>
<dbReference type="PANTHER" id="PTHR24421">
    <property type="entry name" value="NITRATE/NITRITE SENSOR PROTEIN NARX-RELATED"/>
    <property type="match status" value="1"/>
</dbReference>
<evidence type="ECO:0000259" key="11">
    <source>
        <dbReference type="Pfam" id="PF02518"/>
    </source>
</evidence>
<dbReference type="Pfam" id="PF07730">
    <property type="entry name" value="HisKA_3"/>
    <property type="match status" value="1"/>
</dbReference>
<evidence type="ECO:0000259" key="12">
    <source>
        <dbReference type="Pfam" id="PF07730"/>
    </source>
</evidence>
<evidence type="ECO:0000256" key="3">
    <source>
        <dbReference type="ARBA" id="ARBA00022553"/>
    </source>
</evidence>
<dbReference type="Pfam" id="PF02518">
    <property type="entry name" value="HATPase_c"/>
    <property type="match status" value="1"/>
</dbReference>
<dbReference type="Gene3D" id="1.20.5.1930">
    <property type="match status" value="1"/>
</dbReference>
<feature type="domain" description="Histidine kinase/HSP90-like ATPase" evidence="11">
    <location>
        <begin position="304"/>
        <end position="394"/>
    </location>
</feature>
<proteinExistence type="predicted"/>
<keyword evidence="7" id="KW-0067">ATP-binding</keyword>
<keyword evidence="14" id="KW-1185">Reference proteome</keyword>
<evidence type="ECO:0000256" key="10">
    <source>
        <dbReference type="SAM" id="Phobius"/>
    </source>
</evidence>
<dbReference type="PANTHER" id="PTHR24421:SF10">
    <property type="entry name" value="NITRATE_NITRITE SENSOR PROTEIN NARQ"/>
    <property type="match status" value="1"/>
</dbReference>
<evidence type="ECO:0000256" key="9">
    <source>
        <dbReference type="SAM" id="MobiDB-lite"/>
    </source>
</evidence>
<evidence type="ECO:0000256" key="7">
    <source>
        <dbReference type="ARBA" id="ARBA00022840"/>
    </source>
</evidence>
<feature type="compositionally biased region" description="Basic and acidic residues" evidence="9">
    <location>
        <begin position="255"/>
        <end position="268"/>
    </location>
</feature>
<dbReference type="InterPro" id="IPR050482">
    <property type="entry name" value="Sensor_HK_TwoCompSys"/>
</dbReference>
<feature type="transmembrane region" description="Helical" evidence="10">
    <location>
        <begin position="85"/>
        <end position="103"/>
    </location>
</feature>
<dbReference type="SUPFAM" id="SSF55874">
    <property type="entry name" value="ATPase domain of HSP90 chaperone/DNA topoisomerase II/histidine kinase"/>
    <property type="match status" value="1"/>
</dbReference>
<dbReference type="CDD" id="cd16917">
    <property type="entry name" value="HATPase_UhpB-NarQ-NarX-like"/>
    <property type="match status" value="1"/>
</dbReference>
<protein>
    <recommendedName>
        <fullName evidence="2">histidine kinase</fullName>
        <ecNumber evidence="2">2.7.13.3</ecNumber>
    </recommendedName>
</protein>
<accession>A0ABV9ZX06</accession>
<sequence>MHNPSAVHPPTPPARAGTAGPARLVPFALAAGSLLLALLADLDRWWGMRPGPAADALFLTSGTVMSALALRALRPGTSRSATSAAVAGALSVTFAASAGYRLLDAEHRPSGLTEALALALLLSLVAYRCRPLVIAGTAVAAFAALLAAAGRDGGPFDVDNALLVLVLLGPGLLLRWRAERRAWHIERAVREERNALARDLHDVVAHQVTGIVVQAQALQHVAARDPGMLRAALADIEHAGADALAAMRRLVGALREGEHPGPDGDSPARRLASLARPGDGHRPEVAVRGEAELDRAPTELAAAVLRIAQEAVTNTDRHARGATLVTVLVRGEGGRLHLDVHDDGRGPVRAHTGDGYRDGYGLIGMAERAKLLGGTFHAGPAESGTGWQVAARLPGPSGSPTPADGARRAAR</sequence>
<feature type="transmembrane region" description="Helical" evidence="10">
    <location>
        <begin position="161"/>
        <end position="178"/>
    </location>
</feature>
<keyword evidence="10" id="KW-0472">Membrane</keyword>
<feature type="region of interest" description="Disordered" evidence="9">
    <location>
        <begin position="255"/>
        <end position="283"/>
    </location>
</feature>
<keyword evidence="6 13" id="KW-0418">Kinase</keyword>
<evidence type="ECO:0000256" key="1">
    <source>
        <dbReference type="ARBA" id="ARBA00000085"/>
    </source>
</evidence>
<dbReference type="EMBL" id="JBHSKJ010000004">
    <property type="protein sequence ID" value="MFC5144677.1"/>
    <property type="molecule type" value="Genomic_DNA"/>
</dbReference>
<feature type="transmembrane region" description="Helical" evidence="10">
    <location>
        <begin position="21"/>
        <end position="40"/>
    </location>
</feature>
<evidence type="ECO:0000256" key="8">
    <source>
        <dbReference type="ARBA" id="ARBA00023012"/>
    </source>
</evidence>
<feature type="region of interest" description="Disordered" evidence="9">
    <location>
        <begin position="386"/>
        <end position="411"/>
    </location>
</feature>
<feature type="transmembrane region" description="Helical" evidence="10">
    <location>
        <begin position="132"/>
        <end position="149"/>
    </location>
</feature>
<name>A0ABV9ZX06_9ACTN</name>
<keyword evidence="3" id="KW-0597">Phosphoprotein</keyword>
<evidence type="ECO:0000256" key="5">
    <source>
        <dbReference type="ARBA" id="ARBA00022741"/>
    </source>
</evidence>
<reference evidence="14" key="1">
    <citation type="journal article" date="2019" name="Int. J. Syst. Evol. Microbiol.">
        <title>The Global Catalogue of Microorganisms (GCM) 10K type strain sequencing project: providing services to taxonomists for standard genome sequencing and annotation.</title>
        <authorList>
            <consortium name="The Broad Institute Genomics Platform"/>
            <consortium name="The Broad Institute Genome Sequencing Center for Infectious Disease"/>
            <person name="Wu L."/>
            <person name="Ma J."/>
        </authorList>
    </citation>
    <scope>NUCLEOTIDE SEQUENCE [LARGE SCALE GENOMIC DNA]</scope>
    <source>
        <strain evidence="14">CGMCC 4.1641</strain>
    </source>
</reference>
<keyword evidence="10" id="KW-0812">Transmembrane</keyword>
<evidence type="ECO:0000313" key="14">
    <source>
        <dbReference type="Proteomes" id="UP001596222"/>
    </source>
</evidence>
<feature type="domain" description="Signal transduction histidine kinase subgroup 3 dimerisation and phosphoacceptor" evidence="12">
    <location>
        <begin position="192"/>
        <end position="258"/>
    </location>
</feature>
<dbReference type="Gene3D" id="3.30.565.10">
    <property type="entry name" value="Histidine kinase-like ATPase, C-terminal domain"/>
    <property type="match status" value="1"/>
</dbReference>
<organism evidence="13 14">
    <name type="scientific">Streptomyces aureoversilis</name>
    <dbReference type="NCBI Taxonomy" id="67277"/>
    <lineage>
        <taxon>Bacteria</taxon>
        <taxon>Bacillati</taxon>
        <taxon>Actinomycetota</taxon>
        <taxon>Actinomycetes</taxon>
        <taxon>Kitasatosporales</taxon>
        <taxon>Streptomycetaceae</taxon>
        <taxon>Streptomyces</taxon>
    </lineage>
</organism>
<comment type="caution">
    <text evidence="13">The sequence shown here is derived from an EMBL/GenBank/DDBJ whole genome shotgun (WGS) entry which is preliminary data.</text>
</comment>
<gene>
    <name evidence="13" type="ORF">ACFPP6_08310</name>
</gene>
<dbReference type="InterPro" id="IPR003594">
    <property type="entry name" value="HATPase_dom"/>
</dbReference>
<keyword evidence="4" id="KW-0808">Transferase</keyword>
<dbReference type="EC" id="2.7.13.3" evidence="2"/>
<evidence type="ECO:0000256" key="2">
    <source>
        <dbReference type="ARBA" id="ARBA00012438"/>
    </source>
</evidence>
<evidence type="ECO:0000256" key="6">
    <source>
        <dbReference type="ARBA" id="ARBA00022777"/>
    </source>
</evidence>
<feature type="transmembrane region" description="Helical" evidence="10">
    <location>
        <begin position="109"/>
        <end position="127"/>
    </location>
</feature>
<evidence type="ECO:0000256" key="4">
    <source>
        <dbReference type="ARBA" id="ARBA00022679"/>
    </source>
</evidence>
<dbReference type="InterPro" id="IPR011712">
    <property type="entry name" value="Sig_transdc_His_kin_sub3_dim/P"/>
</dbReference>
<keyword evidence="10" id="KW-1133">Transmembrane helix</keyword>